<keyword evidence="2 3" id="KW-0040">ANK repeat</keyword>
<feature type="region of interest" description="Disordered" evidence="4">
    <location>
        <begin position="495"/>
        <end position="579"/>
    </location>
</feature>
<gene>
    <name evidence="5" type="ORF">BCR34DRAFT_601668</name>
</gene>
<keyword evidence="6" id="KW-1185">Reference proteome</keyword>
<proteinExistence type="predicted"/>
<feature type="compositionally biased region" description="Basic and acidic residues" evidence="4">
    <location>
        <begin position="285"/>
        <end position="301"/>
    </location>
</feature>
<sequence length="831" mass="91706">METVAAIAQVTEVALRISSCIAKFCHDAKDSNEARSDLYSQIDTLDDTLSSIQHALGMRREQVQKRPISEEEENICKRMKVILELCEQSLDRFASKIRKLGPCAEDAKWWSRAWIQFNMQTRAPAIARIEGQISANVSALQTLLVCFQPFMHAELQDGIDTSNQYLDKILKRIDGLEELDRHLLQLVQSSTQSPPTKRAIMSNPMIGFASGLGADNAPIEDEWGPQAEARELVKATISFARTVCGTISEIGSVAPFQSGEHGQFEDSEILSADGRLPSDIIAPIESRRPAKDSSGSDKDGESEYECVRVGILTSHIDNYKQFATTAMQEERFADAEKSLSNAVAIGKQREERYKFPFEEEFELRERLAFARWQNGNYSGAEDEYKSLLRQLSIERTAADPDSSNAKGRLYYSLAKLYRQKYMQAMKPQGLVDESFFAEYECWGEKAYSFAAKQGSSPDKDGPPWPHGNPTLQETADLMIDLYNAWDKPGHAMTFQQRKGSNVSPIQISSPNFGPGLPAGFVDVQSTQSTTSSNPLDDIRSSIGSPTSASSNPPPPPSPSVSSKPGADLQPVPSDSGISITSQSSVQLTVPISEGDHVTTKYLLESWSESVNMEEIDKKTGLTPLLLACSRNDVKIVRLLMNQSTVKPDISARDDNGWTALHHAVQAYGNRGSECELIELLLKAGADVNARATIAPDSKSKSAPTSAITPLHLAARKRNPEAAKCLLNHKANINACDSSGRTSLWWAVDHKRLALCEMLLDRHAEYDRSSMTKRLPKLEVVFRKLDSAGALNVRERTLSDASMPMLESKASVMSRVSSSSVWSSLRKVSSRK</sequence>
<dbReference type="PANTHER" id="PTHR24161">
    <property type="entry name" value="ANK_REP_REGION DOMAIN-CONTAINING PROTEIN-RELATED"/>
    <property type="match status" value="1"/>
</dbReference>
<dbReference type="Pfam" id="PF12796">
    <property type="entry name" value="Ank_2"/>
    <property type="match status" value="2"/>
</dbReference>
<protein>
    <submittedName>
        <fullName evidence="5">Uncharacterized protein</fullName>
    </submittedName>
</protein>
<dbReference type="SUPFAM" id="SSF48403">
    <property type="entry name" value="Ankyrin repeat"/>
    <property type="match status" value="1"/>
</dbReference>
<dbReference type="SUPFAM" id="SSF48452">
    <property type="entry name" value="TPR-like"/>
    <property type="match status" value="1"/>
</dbReference>
<feature type="region of interest" description="Disordered" evidence="4">
    <location>
        <begin position="452"/>
        <end position="471"/>
    </location>
</feature>
<evidence type="ECO:0000256" key="2">
    <source>
        <dbReference type="ARBA" id="ARBA00023043"/>
    </source>
</evidence>
<dbReference type="STRING" id="1231657.A0A1Y1ZM36"/>
<dbReference type="Gene3D" id="1.25.40.20">
    <property type="entry name" value="Ankyrin repeat-containing domain"/>
    <property type="match status" value="1"/>
</dbReference>
<dbReference type="PROSITE" id="PS50297">
    <property type="entry name" value="ANK_REP_REGION"/>
    <property type="match status" value="2"/>
</dbReference>
<evidence type="ECO:0000313" key="5">
    <source>
        <dbReference type="EMBL" id="ORY11067.1"/>
    </source>
</evidence>
<feature type="repeat" description="ANK" evidence="3">
    <location>
        <begin position="655"/>
        <end position="692"/>
    </location>
</feature>
<dbReference type="PRINTS" id="PR01415">
    <property type="entry name" value="ANKYRIN"/>
</dbReference>
<name>A0A1Y1ZM36_9PLEO</name>
<feature type="region of interest" description="Disordered" evidence="4">
    <location>
        <begin position="281"/>
        <end position="302"/>
    </location>
</feature>
<dbReference type="InterPro" id="IPR002110">
    <property type="entry name" value="Ankyrin_rpt"/>
</dbReference>
<reference evidence="5 6" key="1">
    <citation type="submission" date="2016-07" db="EMBL/GenBank/DDBJ databases">
        <title>Pervasive Adenine N6-methylation of Active Genes in Fungi.</title>
        <authorList>
            <consortium name="DOE Joint Genome Institute"/>
            <person name="Mondo S.J."/>
            <person name="Dannebaum R.O."/>
            <person name="Kuo R.C."/>
            <person name="Labutti K."/>
            <person name="Haridas S."/>
            <person name="Kuo A."/>
            <person name="Salamov A."/>
            <person name="Ahrendt S.R."/>
            <person name="Lipzen A."/>
            <person name="Sullivan W."/>
            <person name="Andreopoulos W.B."/>
            <person name="Clum A."/>
            <person name="Lindquist E."/>
            <person name="Daum C."/>
            <person name="Ramamoorthy G.K."/>
            <person name="Gryganskyi A."/>
            <person name="Culley D."/>
            <person name="Magnuson J.K."/>
            <person name="James T.Y."/>
            <person name="O'Malley M.A."/>
            <person name="Stajich J.E."/>
            <person name="Spatafora J.W."/>
            <person name="Visel A."/>
            <person name="Grigoriev I.V."/>
        </authorList>
    </citation>
    <scope>NUCLEOTIDE SEQUENCE [LARGE SCALE GENOMIC DNA]</scope>
    <source>
        <strain evidence="5 6">CBS 115471</strain>
    </source>
</reference>
<dbReference type="OrthoDB" id="5431422at2759"/>
<organism evidence="5 6">
    <name type="scientific">Clohesyomyces aquaticus</name>
    <dbReference type="NCBI Taxonomy" id="1231657"/>
    <lineage>
        <taxon>Eukaryota</taxon>
        <taxon>Fungi</taxon>
        <taxon>Dikarya</taxon>
        <taxon>Ascomycota</taxon>
        <taxon>Pezizomycotina</taxon>
        <taxon>Dothideomycetes</taxon>
        <taxon>Pleosporomycetidae</taxon>
        <taxon>Pleosporales</taxon>
        <taxon>Lindgomycetaceae</taxon>
        <taxon>Clohesyomyces</taxon>
    </lineage>
</organism>
<dbReference type="AlphaFoldDB" id="A0A1Y1ZM36"/>
<dbReference type="Proteomes" id="UP000193144">
    <property type="component" value="Unassembled WGS sequence"/>
</dbReference>
<dbReference type="PROSITE" id="PS50088">
    <property type="entry name" value="ANK_REPEAT"/>
    <property type="match status" value="2"/>
</dbReference>
<dbReference type="Gene3D" id="1.25.40.10">
    <property type="entry name" value="Tetratricopeptide repeat domain"/>
    <property type="match status" value="1"/>
</dbReference>
<dbReference type="InterPro" id="IPR036770">
    <property type="entry name" value="Ankyrin_rpt-contain_sf"/>
</dbReference>
<evidence type="ECO:0000313" key="6">
    <source>
        <dbReference type="Proteomes" id="UP000193144"/>
    </source>
</evidence>
<dbReference type="InterPro" id="IPR011990">
    <property type="entry name" value="TPR-like_helical_dom_sf"/>
</dbReference>
<comment type="caution">
    <text evidence="5">The sequence shown here is derived from an EMBL/GenBank/DDBJ whole genome shotgun (WGS) entry which is preliminary data.</text>
</comment>
<dbReference type="EMBL" id="MCFA01000065">
    <property type="protein sequence ID" value="ORY11067.1"/>
    <property type="molecule type" value="Genomic_DNA"/>
</dbReference>
<evidence type="ECO:0000256" key="4">
    <source>
        <dbReference type="SAM" id="MobiDB-lite"/>
    </source>
</evidence>
<dbReference type="SMART" id="SM00248">
    <property type="entry name" value="ANK"/>
    <property type="match status" value="4"/>
</dbReference>
<feature type="compositionally biased region" description="Polar residues" evidence="4">
    <location>
        <begin position="495"/>
        <end position="511"/>
    </location>
</feature>
<accession>A0A1Y1ZM36</accession>
<evidence type="ECO:0000256" key="3">
    <source>
        <dbReference type="PROSITE-ProRule" id="PRU00023"/>
    </source>
</evidence>
<feature type="repeat" description="ANK" evidence="3">
    <location>
        <begin position="705"/>
        <end position="737"/>
    </location>
</feature>
<evidence type="ECO:0000256" key="1">
    <source>
        <dbReference type="ARBA" id="ARBA00022737"/>
    </source>
</evidence>
<keyword evidence="1" id="KW-0677">Repeat</keyword>
<dbReference type="PANTHER" id="PTHR24161:SF124">
    <property type="entry name" value="TRANSIENT RECEPTOR POTENTIAL CHANNEL PYREXIA"/>
    <property type="match status" value="1"/>
</dbReference>